<dbReference type="EMBL" id="JACLCP010000005">
    <property type="protein sequence ID" value="MBC2846419.1"/>
    <property type="molecule type" value="Genomic_DNA"/>
</dbReference>
<feature type="domain" description="Secretion system C-terminal sorting" evidence="3">
    <location>
        <begin position="142"/>
        <end position="209"/>
    </location>
</feature>
<feature type="chain" id="PRO_5032361673" evidence="2">
    <location>
        <begin position="20"/>
        <end position="218"/>
    </location>
</feature>
<evidence type="ECO:0000313" key="5">
    <source>
        <dbReference type="Proteomes" id="UP000533900"/>
    </source>
</evidence>
<dbReference type="InterPro" id="IPR008969">
    <property type="entry name" value="CarboxyPept-like_regulatory"/>
</dbReference>
<gene>
    <name evidence="4" type="ORF">H7F21_15035</name>
</gene>
<keyword evidence="4" id="KW-0645">Protease</keyword>
<evidence type="ECO:0000259" key="3">
    <source>
        <dbReference type="Pfam" id="PF18962"/>
    </source>
</evidence>
<keyword evidence="1 2" id="KW-0732">Signal</keyword>
<reference evidence="4" key="1">
    <citation type="submission" date="2020-08" db="EMBL/GenBank/DDBJ databases">
        <title>Winogradskyella ouciana sp. nov., isolated from the hadal seawater of the Mariana Trench.</title>
        <authorList>
            <person name="He X."/>
        </authorList>
    </citation>
    <scope>NUCLEOTIDE SEQUENCE [LARGE SCALE GENOMIC DNA]</scope>
    <source>
        <strain evidence="4">KCTC 52348</strain>
    </source>
</reference>
<protein>
    <submittedName>
        <fullName evidence="4">Carboxypeptidase-like regulatory domain-containing protein</fullName>
    </submittedName>
</protein>
<name>A0A842IWB9_9FLAO</name>
<feature type="signal peptide" evidence="2">
    <location>
        <begin position="1"/>
        <end position="19"/>
    </location>
</feature>
<evidence type="ECO:0000313" key="4">
    <source>
        <dbReference type="EMBL" id="MBC2846419.1"/>
    </source>
</evidence>
<dbReference type="SUPFAM" id="SSF49464">
    <property type="entry name" value="Carboxypeptidase regulatory domain-like"/>
    <property type="match status" value="1"/>
</dbReference>
<dbReference type="Pfam" id="PF18962">
    <property type="entry name" value="Por_Secre_tail"/>
    <property type="match status" value="1"/>
</dbReference>
<dbReference type="GO" id="GO:0004180">
    <property type="term" value="F:carboxypeptidase activity"/>
    <property type="evidence" value="ECO:0007669"/>
    <property type="project" value="UniProtKB-KW"/>
</dbReference>
<dbReference type="InterPro" id="IPR026444">
    <property type="entry name" value="Secre_tail"/>
</dbReference>
<organism evidence="4 5">
    <name type="scientific">Winogradskyella flava</name>
    <dbReference type="NCBI Taxonomy" id="1884876"/>
    <lineage>
        <taxon>Bacteria</taxon>
        <taxon>Pseudomonadati</taxon>
        <taxon>Bacteroidota</taxon>
        <taxon>Flavobacteriia</taxon>
        <taxon>Flavobacteriales</taxon>
        <taxon>Flavobacteriaceae</taxon>
        <taxon>Winogradskyella</taxon>
    </lineage>
</organism>
<keyword evidence="4" id="KW-0121">Carboxypeptidase</keyword>
<proteinExistence type="predicted"/>
<keyword evidence="4" id="KW-0378">Hydrolase</keyword>
<keyword evidence="5" id="KW-1185">Reference proteome</keyword>
<dbReference type="NCBIfam" id="TIGR04183">
    <property type="entry name" value="Por_Secre_tail"/>
    <property type="match status" value="1"/>
</dbReference>
<comment type="caution">
    <text evidence="4">The sequence shown here is derived from an EMBL/GenBank/DDBJ whole genome shotgun (WGS) entry which is preliminary data.</text>
</comment>
<dbReference type="Gene3D" id="2.60.40.1120">
    <property type="entry name" value="Carboxypeptidase-like, regulatory domain"/>
    <property type="match status" value="1"/>
</dbReference>
<accession>A0A842IWB9</accession>
<dbReference type="AlphaFoldDB" id="A0A842IWB9"/>
<dbReference type="RefSeq" id="WP_185790128.1">
    <property type="nucleotide sequence ID" value="NZ_JACLCP010000005.1"/>
</dbReference>
<dbReference type="Pfam" id="PF13715">
    <property type="entry name" value="CarbopepD_reg_2"/>
    <property type="match status" value="1"/>
</dbReference>
<evidence type="ECO:0000256" key="2">
    <source>
        <dbReference type="SAM" id="SignalP"/>
    </source>
</evidence>
<evidence type="ECO:0000256" key="1">
    <source>
        <dbReference type="ARBA" id="ARBA00022729"/>
    </source>
</evidence>
<dbReference type="Proteomes" id="UP000533900">
    <property type="component" value="Unassembled WGS sequence"/>
</dbReference>
<sequence>MKKITFLLAALSFSMLSFSQIIIKGIVQNDSMALESANIIIKNSKKGTATNSKGQFRIEAKKGDTLSVSYLGYETKDIVLDDDTTYKIRLEESNQLDEVVVNAYDQGLKTNCRTTCTVVSRCGICTVGIEIAFIESYEGIKLYPNPSSDGIFQIKLNNDYNEVKILVANINGQIIQNTTHQMNGEKLNLDLFEYAIGIYIVNIMADGQHLEAIKAIKS</sequence>